<comment type="caution">
    <text evidence="11">The sequence shown here is derived from an EMBL/GenBank/DDBJ whole genome shotgun (WGS) entry which is preliminary data.</text>
</comment>
<dbReference type="InterPro" id="IPR009057">
    <property type="entry name" value="Homeodomain-like_sf"/>
</dbReference>
<dbReference type="NCBIfam" id="TIGR01557">
    <property type="entry name" value="myb_SHAQKYF"/>
    <property type="match status" value="1"/>
</dbReference>
<keyword evidence="3" id="KW-0238">DNA-binding</keyword>
<keyword evidence="7" id="KW-0732">Signal</keyword>
<proteinExistence type="predicted"/>
<dbReference type="Pfam" id="PF00249">
    <property type="entry name" value="Myb_DNA-binding"/>
    <property type="match status" value="1"/>
</dbReference>
<evidence type="ECO:0000256" key="1">
    <source>
        <dbReference type="ARBA" id="ARBA00004123"/>
    </source>
</evidence>
<feature type="domain" description="Myb-like" evidence="8">
    <location>
        <begin position="170"/>
        <end position="222"/>
    </location>
</feature>
<name>A0AAV8EG11_9POAL</name>
<evidence type="ECO:0000259" key="9">
    <source>
        <dbReference type="PROSITE" id="PS51293"/>
    </source>
</evidence>
<evidence type="ECO:0000259" key="10">
    <source>
        <dbReference type="PROSITE" id="PS51294"/>
    </source>
</evidence>
<gene>
    <name evidence="11" type="ORF">LUZ62_061959</name>
</gene>
<evidence type="ECO:0000256" key="6">
    <source>
        <dbReference type="SAM" id="MobiDB-lite"/>
    </source>
</evidence>
<dbReference type="PANTHER" id="PTHR44191">
    <property type="entry name" value="TRANSCRIPTION FACTOR KUA1"/>
    <property type="match status" value="1"/>
</dbReference>
<evidence type="ECO:0000313" key="12">
    <source>
        <dbReference type="Proteomes" id="UP001140206"/>
    </source>
</evidence>
<dbReference type="SUPFAM" id="SSF46689">
    <property type="entry name" value="Homeodomain-like"/>
    <property type="match status" value="1"/>
</dbReference>
<feature type="chain" id="PRO_5043698208" evidence="7">
    <location>
        <begin position="18"/>
        <end position="404"/>
    </location>
</feature>
<dbReference type="GO" id="GO:0005634">
    <property type="term" value="C:nucleus"/>
    <property type="evidence" value="ECO:0007669"/>
    <property type="project" value="UniProtKB-SubCell"/>
</dbReference>
<dbReference type="PANTHER" id="PTHR44191:SF26">
    <property type="entry name" value="TRANSCRIPTION FACTOR KUA1"/>
    <property type="match status" value="1"/>
</dbReference>
<feature type="compositionally biased region" description="Polar residues" evidence="6">
    <location>
        <begin position="284"/>
        <end position="298"/>
    </location>
</feature>
<dbReference type="InterPro" id="IPR006447">
    <property type="entry name" value="Myb_dom_plants"/>
</dbReference>
<feature type="region of interest" description="Disordered" evidence="6">
    <location>
        <begin position="132"/>
        <end position="154"/>
    </location>
</feature>
<dbReference type="EMBL" id="JAMFTS010000003">
    <property type="protein sequence ID" value="KAJ4777702.1"/>
    <property type="molecule type" value="Genomic_DNA"/>
</dbReference>
<dbReference type="InterPro" id="IPR001005">
    <property type="entry name" value="SANT/Myb"/>
</dbReference>
<evidence type="ECO:0000256" key="3">
    <source>
        <dbReference type="ARBA" id="ARBA00023125"/>
    </source>
</evidence>
<feature type="compositionally biased region" description="Low complexity" evidence="6">
    <location>
        <begin position="132"/>
        <end position="143"/>
    </location>
</feature>
<keyword evidence="5" id="KW-0539">Nucleus</keyword>
<dbReference type="GO" id="GO:0009739">
    <property type="term" value="P:response to gibberellin"/>
    <property type="evidence" value="ECO:0007669"/>
    <property type="project" value="TreeGrafter"/>
</dbReference>
<evidence type="ECO:0000256" key="2">
    <source>
        <dbReference type="ARBA" id="ARBA00023015"/>
    </source>
</evidence>
<dbReference type="InterPro" id="IPR017930">
    <property type="entry name" value="Myb_dom"/>
</dbReference>
<keyword evidence="2" id="KW-0805">Transcription regulation</keyword>
<dbReference type="GO" id="GO:0009744">
    <property type="term" value="P:response to sucrose"/>
    <property type="evidence" value="ECO:0007669"/>
    <property type="project" value="UniProtKB-ARBA"/>
</dbReference>
<organism evidence="11 12">
    <name type="scientific">Rhynchospora pubera</name>
    <dbReference type="NCBI Taxonomy" id="906938"/>
    <lineage>
        <taxon>Eukaryota</taxon>
        <taxon>Viridiplantae</taxon>
        <taxon>Streptophyta</taxon>
        <taxon>Embryophyta</taxon>
        <taxon>Tracheophyta</taxon>
        <taxon>Spermatophyta</taxon>
        <taxon>Magnoliopsida</taxon>
        <taxon>Liliopsida</taxon>
        <taxon>Poales</taxon>
        <taxon>Cyperaceae</taxon>
        <taxon>Cyperoideae</taxon>
        <taxon>Rhynchosporeae</taxon>
        <taxon>Rhynchospora</taxon>
    </lineage>
</organism>
<evidence type="ECO:0000256" key="7">
    <source>
        <dbReference type="SAM" id="SignalP"/>
    </source>
</evidence>
<dbReference type="PROSITE" id="PS50090">
    <property type="entry name" value="MYB_LIKE"/>
    <property type="match status" value="1"/>
</dbReference>
<dbReference type="InterPro" id="IPR017884">
    <property type="entry name" value="SANT_dom"/>
</dbReference>
<dbReference type="InterPro" id="IPR052245">
    <property type="entry name" value="Plant_Stress_Dev_TF"/>
</dbReference>
<evidence type="ECO:0000256" key="4">
    <source>
        <dbReference type="ARBA" id="ARBA00023163"/>
    </source>
</evidence>
<evidence type="ECO:0000256" key="5">
    <source>
        <dbReference type="ARBA" id="ARBA00023242"/>
    </source>
</evidence>
<feature type="signal peptide" evidence="7">
    <location>
        <begin position="1"/>
        <end position="17"/>
    </location>
</feature>
<sequence>MINLVIHKLLLVVYTHANIRHVDGPRASLDTSTDPTTSCFHPDQDVPFLPSWNQPYTSPSLITHPNHLRPSYLGTVGAAAAAEMTRRCSHCSHNGHNSRTCPNRGVKLFGVRLTDGSIRKSASMGNLSLLAGSSGGASPADGPENGGAGGAAADGYASDDFVQGSSSSCRERKKGVPWTEEEHRMFLLGLQKLGKGDWRGISRNYVVSRTPTQVASHAQKYFIRQQNMTRRKRRSSLFDMVPDEPLDLPPMPVSQEPEAQINNQPPQVPTHPVTGPLEEETESMDSSSNSLLPESTPNVDAPLQGNTSGFPPVILPAYFTPFLQFSLPPWPGNIEPVQQETHEILKPVPVHSKAVNVDELVGLSKLSIGETNRESVSTSLSLGLIGSSSRQSAFHANPPTGAQA</sequence>
<feature type="domain" description="SANT" evidence="9">
    <location>
        <begin position="178"/>
        <end position="226"/>
    </location>
</feature>
<accession>A0AAV8EG11</accession>
<dbReference type="AlphaFoldDB" id="A0AAV8EG11"/>
<dbReference type="PROSITE" id="PS51293">
    <property type="entry name" value="SANT"/>
    <property type="match status" value="1"/>
</dbReference>
<dbReference type="PROSITE" id="PS51294">
    <property type="entry name" value="HTH_MYB"/>
    <property type="match status" value="1"/>
</dbReference>
<dbReference type="Proteomes" id="UP001140206">
    <property type="component" value="Chromosome 3"/>
</dbReference>
<reference evidence="11" key="1">
    <citation type="submission" date="2022-08" db="EMBL/GenBank/DDBJ databases">
        <authorList>
            <person name="Marques A."/>
        </authorList>
    </citation>
    <scope>NUCLEOTIDE SEQUENCE</scope>
    <source>
        <strain evidence="11">RhyPub2mFocal</strain>
        <tissue evidence="11">Leaves</tissue>
    </source>
</reference>
<evidence type="ECO:0000259" key="8">
    <source>
        <dbReference type="PROSITE" id="PS50090"/>
    </source>
</evidence>
<feature type="region of interest" description="Disordered" evidence="6">
    <location>
        <begin position="250"/>
        <end position="298"/>
    </location>
</feature>
<keyword evidence="12" id="KW-1185">Reference proteome</keyword>
<keyword evidence="4" id="KW-0804">Transcription</keyword>
<dbReference type="GO" id="GO:0009723">
    <property type="term" value="P:response to ethylene"/>
    <property type="evidence" value="ECO:0007669"/>
    <property type="project" value="TreeGrafter"/>
</dbReference>
<dbReference type="GO" id="GO:0003677">
    <property type="term" value="F:DNA binding"/>
    <property type="evidence" value="ECO:0007669"/>
    <property type="project" value="UniProtKB-KW"/>
</dbReference>
<dbReference type="SMART" id="SM00717">
    <property type="entry name" value="SANT"/>
    <property type="match status" value="1"/>
</dbReference>
<dbReference type="GO" id="GO:0003700">
    <property type="term" value="F:DNA-binding transcription factor activity"/>
    <property type="evidence" value="ECO:0007669"/>
    <property type="project" value="UniProtKB-ARBA"/>
</dbReference>
<feature type="domain" description="HTH myb-type" evidence="10">
    <location>
        <begin position="170"/>
        <end position="226"/>
    </location>
</feature>
<dbReference type="FunFam" id="1.10.10.60:FF:000009">
    <property type="entry name" value="transcription factor MYB1R1"/>
    <property type="match status" value="1"/>
</dbReference>
<dbReference type="Gene3D" id="1.10.10.60">
    <property type="entry name" value="Homeodomain-like"/>
    <property type="match status" value="1"/>
</dbReference>
<comment type="subcellular location">
    <subcellularLocation>
        <location evidence="1">Nucleus</location>
    </subcellularLocation>
</comment>
<evidence type="ECO:0000313" key="11">
    <source>
        <dbReference type="EMBL" id="KAJ4777702.1"/>
    </source>
</evidence>
<protein>
    <submittedName>
        <fullName evidence="11">Myb transcription factor</fullName>
    </submittedName>
</protein>
<dbReference type="CDD" id="cd00167">
    <property type="entry name" value="SANT"/>
    <property type="match status" value="1"/>
</dbReference>